<feature type="region of interest" description="Disordered" evidence="3">
    <location>
        <begin position="707"/>
        <end position="744"/>
    </location>
</feature>
<dbReference type="InterPro" id="IPR012677">
    <property type="entry name" value="Nucleotide-bd_a/b_plait_sf"/>
</dbReference>
<dbReference type="SUPFAM" id="SSF54928">
    <property type="entry name" value="RNA-binding domain, RBD"/>
    <property type="match status" value="1"/>
</dbReference>
<reference evidence="6 7" key="1">
    <citation type="submission" date="2023-09" db="EMBL/GenBank/DDBJ databases">
        <title>Genomes of two closely related lineages of the louse Polyplax serrata with different host specificities.</title>
        <authorList>
            <person name="Martinu J."/>
            <person name="Tarabai H."/>
            <person name="Stefka J."/>
            <person name="Hypsa V."/>
        </authorList>
    </citation>
    <scope>NUCLEOTIDE SEQUENCE [LARGE SCALE GENOMIC DNA]</scope>
    <source>
        <strain evidence="6">98ZLc_SE</strain>
    </source>
</reference>
<dbReference type="CDD" id="cd12390">
    <property type="entry name" value="RRM3_RAVER"/>
    <property type="match status" value="1"/>
</dbReference>
<evidence type="ECO:0000313" key="7">
    <source>
        <dbReference type="Proteomes" id="UP001359485"/>
    </source>
</evidence>
<accession>A0ABR1AI42</accession>
<feature type="compositionally biased region" description="Low complexity" evidence="3">
    <location>
        <begin position="244"/>
        <end position="256"/>
    </location>
</feature>
<dbReference type="Gene3D" id="3.30.70.330">
    <property type="match status" value="2"/>
</dbReference>
<feature type="signal peptide" evidence="4">
    <location>
        <begin position="1"/>
        <end position="20"/>
    </location>
</feature>
<feature type="chain" id="PRO_5046971022" description="RRM domain-containing protein" evidence="4">
    <location>
        <begin position="21"/>
        <end position="744"/>
    </location>
</feature>
<sequence length="744" mass="78864">MSVFLILILVFDFLAGESKGYGFVEYASKETAQHAKNNLDGMLINDVTLCADFIDSTHITFESLHSKCLYVDNLPHNYRDMGEFRRKFSKVINPPYCQIALKNGCPQNWGLVEFNTGEDAETTLTQLNGCELKDKKLRISYYIPGVRAINLYLKLLNETDNNRGKGNGLLPTPPPGVFQSFKNLQKQNPIFAQSIQNIMVTEQQLGVGNVNSSSGNQTYEDGKSSNKNGSGPRKKQGPISKGTPSSNASSESPGSEVPHDQQAAFLRLLAGQNPALLQTPQMASFLKQPKGALNGAPVLVPPTALATDASGLALPAAIPTGVSAIPVIPTLSDFAGSGLYPDAVKAAPAPVNLIGVNPAIDAVTTASFPSGGSENGAALSMATAGQAGLWNQVAVLSDIGEKASASTDKNLLGPHIPFARQMNPMTQRPQRLTALIPGHPLTRGIIPIPTAIPQVAEPRAPTNGFHPAWFPQAAVLDSPQFTFPPAMVPAASATAETGLTSLLNQNPLLQYLGDMNSGLVNEQLSQFAGNLSPYASYKLTNGQAAAGADGTKNSYANEDNSGKKAKGEWNGKSVHSSPPLNNSLYRSSSTGSSHSKLSDSQGSADSDQGAGAEAQVAGRLPQSPIVSHPGSLPHVWPTVGAMPHPAAALTQTPQRPIGFEAQILSKSNIRTTPPSYVAYQSPDWTSNLYGSPLPANVTPVGQKRKYTRFLPSPEPSPEGSYIGQHSQGIGGHYVDSWPKRKKKN</sequence>
<dbReference type="PROSITE" id="PS50102">
    <property type="entry name" value="RRM"/>
    <property type="match status" value="1"/>
</dbReference>
<keyword evidence="4" id="KW-0732">Signal</keyword>
<keyword evidence="1 2" id="KW-0694">RNA-binding</keyword>
<dbReference type="EMBL" id="JAWJWF010000048">
    <property type="protein sequence ID" value="KAK6620034.1"/>
    <property type="molecule type" value="Genomic_DNA"/>
</dbReference>
<evidence type="ECO:0000256" key="2">
    <source>
        <dbReference type="PROSITE-ProRule" id="PRU00176"/>
    </source>
</evidence>
<dbReference type="PANTHER" id="PTHR23189">
    <property type="entry name" value="RNA RECOGNITION MOTIF-CONTAINING"/>
    <property type="match status" value="1"/>
</dbReference>
<feature type="compositionally biased region" description="Polar residues" evidence="3">
    <location>
        <begin position="573"/>
        <end position="582"/>
    </location>
</feature>
<evidence type="ECO:0000313" key="6">
    <source>
        <dbReference type="EMBL" id="KAK6620034.1"/>
    </source>
</evidence>
<evidence type="ECO:0000256" key="3">
    <source>
        <dbReference type="SAM" id="MobiDB-lite"/>
    </source>
</evidence>
<feature type="domain" description="RRM" evidence="5">
    <location>
        <begin position="67"/>
        <end position="144"/>
    </location>
</feature>
<feature type="region of interest" description="Disordered" evidence="3">
    <location>
        <begin position="545"/>
        <end position="616"/>
    </location>
</feature>
<dbReference type="InterPro" id="IPR035979">
    <property type="entry name" value="RBD_domain_sf"/>
</dbReference>
<keyword evidence="7" id="KW-1185">Reference proteome</keyword>
<dbReference type="Proteomes" id="UP001359485">
    <property type="component" value="Unassembled WGS sequence"/>
</dbReference>
<dbReference type="Pfam" id="PF00076">
    <property type="entry name" value="RRM_1"/>
    <property type="match status" value="2"/>
</dbReference>
<dbReference type="InterPro" id="IPR000504">
    <property type="entry name" value="RRM_dom"/>
</dbReference>
<comment type="caution">
    <text evidence="6">The sequence shown here is derived from an EMBL/GenBank/DDBJ whole genome shotgun (WGS) entry which is preliminary data.</text>
</comment>
<proteinExistence type="predicted"/>
<gene>
    <name evidence="6" type="ORF">RUM44_006434</name>
</gene>
<evidence type="ECO:0000256" key="4">
    <source>
        <dbReference type="SAM" id="SignalP"/>
    </source>
</evidence>
<feature type="region of interest" description="Disordered" evidence="3">
    <location>
        <begin position="209"/>
        <end position="259"/>
    </location>
</feature>
<organism evidence="6 7">
    <name type="scientific">Polyplax serrata</name>
    <name type="common">Common mouse louse</name>
    <dbReference type="NCBI Taxonomy" id="468196"/>
    <lineage>
        <taxon>Eukaryota</taxon>
        <taxon>Metazoa</taxon>
        <taxon>Ecdysozoa</taxon>
        <taxon>Arthropoda</taxon>
        <taxon>Hexapoda</taxon>
        <taxon>Insecta</taxon>
        <taxon>Pterygota</taxon>
        <taxon>Neoptera</taxon>
        <taxon>Paraneoptera</taxon>
        <taxon>Psocodea</taxon>
        <taxon>Troctomorpha</taxon>
        <taxon>Phthiraptera</taxon>
        <taxon>Anoplura</taxon>
        <taxon>Polyplacidae</taxon>
        <taxon>Polyplax</taxon>
    </lineage>
</organism>
<evidence type="ECO:0000259" key="5">
    <source>
        <dbReference type="PROSITE" id="PS50102"/>
    </source>
</evidence>
<feature type="compositionally biased region" description="Basic and acidic residues" evidence="3">
    <location>
        <begin position="560"/>
        <end position="569"/>
    </location>
</feature>
<protein>
    <recommendedName>
        <fullName evidence="5">RRM domain-containing protein</fullName>
    </recommendedName>
</protein>
<name>A0ABR1AI42_POLSC</name>
<evidence type="ECO:0000256" key="1">
    <source>
        <dbReference type="ARBA" id="ARBA00022884"/>
    </source>
</evidence>
<feature type="compositionally biased region" description="Polar residues" evidence="3">
    <location>
        <begin position="209"/>
        <end position="229"/>
    </location>
</feature>
<feature type="compositionally biased region" description="Low complexity" evidence="3">
    <location>
        <begin position="583"/>
        <end position="615"/>
    </location>
</feature>